<protein>
    <submittedName>
        <fullName evidence="1">Uncharacterized protein</fullName>
    </submittedName>
</protein>
<organism evidence="1 2">
    <name type="scientific">Pleurodeles waltl</name>
    <name type="common">Iberian ribbed newt</name>
    <dbReference type="NCBI Taxonomy" id="8319"/>
    <lineage>
        <taxon>Eukaryota</taxon>
        <taxon>Metazoa</taxon>
        <taxon>Chordata</taxon>
        <taxon>Craniata</taxon>
        <taxon>Vertebrata</taxon>
        <taxon>Euteleostomi</taxon>
        <taxon>Amphibia</taxon>
        <taxon>Batrachia</taxon>
        <taxon>Caudata</taxon>
        <taxon>Salamandroidea</taxon>
        <taxon>Salamandridae</taxon>
        <taxon>Pleurodelinae</taxon>
        <taxon>Pleurodeles</taxon>
    </lineage>
</organism>
<accession>A0AAV7MIU7</accession>
<comment type="caution">
    <text evidence="1">The sequence shown here is derived from an EMBL/GenBank/DDBJ whole genome shotgun (WGS) entry which is preliminary data.</text>
</comment>
<keyword evidence="2" id="KW-1185">Reference proteome</keyword>
<dbReference type="Proteomes" id="UP001066276">
    <property type="component" value="Chromosome 9"/>
</dbReference>
<proteinExistence type="predicted"/>
<gene>
    <name evidence="1" type="ORF">NDU88_000890</name>
</gene>
<sequence>MCIYGSRRIHAFSHISWALDVPCAALHNPIASPNIVCTQRQALADFPCEQKNKQKCTKSEHRFYRSEEVFAVILGTRVAHLGPQG</sequence>
<evidence type="ECO:0000313" key="2">
    <source>
        <dbReference type="Proteomes" id="UP001066276"/>
    </source>
</evidence>
<evidence type="ECO:0000313" key="1">
    <source>
        <dbReference type="EMBL" id="KAJ1103467.1"/>
    </source>
</evidence>
<name>A0AAV7MIU7_PLEWA</name>
<reference evidence="1" key="1">
    <citation type="journal article" date="2022" name="bioRxiv">
        <title>Sequencing and chromosome-scale assembly of the giantPleurodeles waltlgenome.</title>
        <authorList>
            <person name="Brown T."/>
            <person name="Elewa A."/>
            <person name="Iarovenko S."/>
            <person name="Subramanian E."/>
            <person name="Araus A.J."/>
            <person name="Petzold A."/>
            <person name="Susuki M."/>
            <person name="Suzuki K.-i.T."/>
            <person name="Hayashi T."/>
            <person name="Toyoda A."/>
            <person name="Oliveira C."/>
            <person name="Osipova E."/>
            <person name="Leigh N.D."/>
            <person name="Simon A."/>
            <person name="Yun M.H."/>
        </authorList>
    </citation>
    <scope>NUCLEOTIDE SEQUENCE</scope>
    <source>
        <strain evidence="1">20211129_DDA</strain>
        <tissue evidence="1">Liver</tissue>
    </source>
</reference>
<dbReference type="AlphaFoldDB" id="A0AAV7MIU7"/>
<dbReference type="EMBL" id="JANPWB010000013">
    <property type="protein sequence ID" value="KAJ1103467.1"/>
    <property type="molecule type" value="Genomic_DNA"/>
</dbReference>